<dbReference type="RefSeq" id="WP_096205124.1">
    <property type="nucleotide sequence ID" value="NZ_FZMP01000112.1"/>
</dbReference>
<dbReference type="SUPFAM" id="SSF52080">
    <property type="entry name" value="Ribosomal proteins L15p and L18e"/>
    <property type="match status" value="1"/>
</dbReference>
<dbReference type="GO" id="GO:0022625">
    <property type="term" value="C:cytosolic large ribosomal subunit"/>
    <property type="evidence" value="ECO:0007669"/>
    <property type="project" value="TreeGrafter"/>
</dbReference>
<dbReference type="AlphaFoldDB" id="A0A284VNA3"/>
<dbReference type="InterPro" id="IPR030878">
    <property type="entry name" value="Ribosomal_uL15"/>
</dbReference>
<feature type="compositionally biased region" description="Basic residues" evidence="6">
    <location>
        <begin position="1"/>
        <end position="13"/>
    </location>
</feature>
<reference evidence="9" key="1">
    <citation type="submission" date="2017-06" db="EMBL/GenBank/DDBJ databases">
        <authorList>
            <person name="Cremers G."/>
        </authorList>
    </citation>
    <scope>NUCLEOTIDE SEQUENCE [LARGE SCALE GENOMIC DNA]</scope>
</reference>
<comment type="similarity">
    <text evidence="1 5">Belongs to the universal ribosomal protein uL15 family.</text>
</comment>
<evidence type="ECO:0000256" key="1">
    <source>
        <dbReference type="ARBA" id="ARBA00007320"/>
    </source>
</evidence>
<evidence type="ECO:0000256" key="4">
    <source>
        <dbReference type="ARBA" id="ARBA00035200"/>
    </source>
</evidence>
<feature type="region of interest" description="Disordered" evidence="6">
    <location>
        <begin position="126"/>
        <end position="156"/>
    </location>
</feature>
<keyword evidence="9" id="KW-1185">Reference proteome</keyword>
<evidence type="ECO:0000256" key="6">
    <source>
        <dbReference type="SAM" id="MobiDB-lite"/>
    </source>
</evidence>
<feature type="domain" description="Large ribosomal subunit protein uL15/eL18" evidence="7">
    <location>
        <begin position="69"/>
        <end position="140"/>
    </location>
</feature>
<feature type="compositionally biased region" description="Basic and acidic residues" evidence="6">
    <location>
        <begin position="130"/>
        <end position="141"/>
    </location>
</feature>
<keyword evidence="2 5" id="KW-0689">Ribosomal protein</keyword>
<evidence type="ECO:0000313" key="8">
    <source>
        <dbReference type="EMBL" id="SNQ60689.1"/>
    </source>
</evidence>
<protein>
    <recommendedName>
        <fullName evidence="4 5">Large ribosomal subunit protein uL15</fullName>
    </recommendedName>
</protein>
<evidence type="ECO:0000259" key="7">
    <source>
        <dbReference type="Pfam" id="PF00828"/>
    </source>
</evidence>
<dbReference type="InterPro" id="IPR027386">
    <property type="entry name" value="Rbsml_uL15_N"/>
</dbReference>
<dbReference type="Gene3D" id="4.10.990.10">
    <property type="match status" value="1"/>
</dbReference>
<accession>A0A284VNA3</accession>
<keyword evidence="5" id="KW-0694">RNA-binding</keyword>
<dbReference type="Proteomes" id="UP000218615">
    <property type="component" value="Unassembled WGS sequence"/>
</dbReference>
<evidence type="ECO:0000256" key="3">
    <source>
        <dbReference type="ARBA" id="ARBA00023274"/>
    </source>
</evidence>
<keyword evidence="3 5" id="KW-0687">Ribonucleoprotein</keyword>
<feature type="region of interest" description="Disordered" evidence="6">
    <location>
        <begin position="1"/>
        <end position="37"/>
    </location>
</feature>
<gene>
    <name evidence="8" type="primary">rpl15p</name>
    <name evidence="5" type="synonym">rpl15</name>
    <name evidence="8" type="ORF">MNV_20065</name>
</gene>
<dbReference type="InterPro" id="IPR036227">
    <property type="entry name" value="Ribosomal_uL15/eL18_sf"/>
</dbReference>
<keyword evidence="5" id="KW-0699">rRNA-binding</keyword>
<dbReference type="GO" id="GO:0006412">
    <property type="term" value="P:translation"/>
    <property type="evidence" value="ECO:0007669"/>
    <property type="project" value="UniProtKB-UniRule"/>
</dbReference>
<dbReference type="HAMAP" id="MF_01341">
    <property type="entry name" value="Ribosomal_uL15"/>
    <property type="match status" value="1"/>
</dbReference>
<name>A0A284VNA3_9EURY</name>
<dbReference type="PANTHER" id="PTHR11721:SF3">
    <property type="entry name" value="LARGE RIBOSOMAL SUBUNIT PROTEIN UL15"/>
    <property type="match status" value="1"/>
</dbReference>
<dbReference type="GO" id="GO:0003735">
    <property type="term" value="F:structural constituent of ribosome"/>
    <property type="evidence" value="ECO:0007669"/>
    <property type="project" value="InterPro"/>
</dbReference>
<comment type="function">
    <text evidence="5">Binds to the 23S rRNA.</text>
</comment>
<dbReference type="OrthoDB" id="9418at2157"/>
<dbReference type="GO" id="GO:0019843">
    <property type="term" value="F:rRNA binding"/>
    <property type="evidence" value="ECO:0007669"/>
    <property type="project" value="UniProtKB-UniRule"/>
</dbReference>
<evidence type="ECO:0000313" key="9">
    <source>
        <dbReference type="Proteomes" id="UP000218615"/>
    </source>
</evidence>
<evidence type="ECO:0000256" key="2">
    <source>
        <dbReference type="ARBA" id="ARBA00022980"/>
    </source>
</evidence>
<comment type="subunit">
    <text evidence="5">Part of the 50S ribosomal subunit.</text>
</comment>
<dbReference type="Pfam" id="PF00828">
    <property type="entry name" value="Ribosomal_L27A"/>
    <property type="match status" value="1"/>
</dbReference>
<dbReference type="STRING" id="1392998.ANME2D_00352"/>
<proteinExistence type="inferred from homology"/>
<dbReference type="InterPro" id="IPR021131">
    <property type="entry name" value="Ribosomal_uL15/eL18"/>
</dbReference>
<dbReference type="PANTHER" id="PTHR11721">
    <property type="entry name" value="60S RIBOSOMAL PROTEIN L27A"/>
    <property type="match status" value="1"/>
</dbReference>
<dbReference type="EMBL" id="FZMP01000112">
    <property type="protein sequence ID" value="SNQ60689.1"/>
    <property type="molecule type" value="Genomic_DNA"/>
</dbReference>
<sequence>MAKQKIKKFRGKRTFGNGTHKNRRGGGSRGGRGNAGTCKHHFVRSMQRGLLFGKHGFKRPLAIVDDCTIVNVGEIDEAIEQLVADGVAEMKGDAFHIDLANLGIEKVLGSGKVTKPLFITASEFSSTAKQKIDEAKGKAVEPAEEAAETTETPKPE</sequence>
<evidence type="ECO:0000256" key="5">
    <source>
        <dbReference type="HAMAP-Rule" id="MF_01341"/>
    </source>
</evidence>
<dbReference type="Gene3D" id="3.100.10.10">
    <property type="match status" value="1"/>
</dbReference>
<organism evidence="8 9">
    <name type="scientific">Candidatus Methanoperedens nitratireducens</name>
    <dbReference type="NCBI Taxonomy" id="1392998"/>
    <lineage>
        <taxon>Archaea</taxon>
        <taxon>Methanobacteriati</taxon>
        <taxon>Methanobacteriota</taxon>
        <taxon>Stenosarchaea group</taxon>
        <taxon>Methanomicrobia</taxon>
        <taxon>Methanosarcinales</taxon>
        <taxon>ANME-2 cluster</taxon>
        <taxon>Candidatus Methanoperedentaceae</taxon>
        <taxon>Candidatus Methanoperedens</taxon>
    </lineage>
</organism>